<reference evidence="1 2" key="1">
    <citation type="journal article" date="2022" name="New Phytol.">
        <title>Ecological generalism drives hyperdiversity of secondary metabolite gene clusters in xylarialean endophytes.</title>
        <authorList>
            <person name="Franco M.E.E."/>
            <person name="Wisecaver J.H."/>
            <person name="Arnold A.E."/>
            <person name="Ju Y.M."/>
            <person name="Slot J.C."/>
            <person name="Ahrendt S."/>
            <person name="Moore L.P."/>
            <person name="Eastman K.E."/>
            <person name="Scott K."/>
            <person name="Konkel Z."/>
            <person name="Mondo S.J."/>
            <person name="Kuo A."/>
            <person name="Hayes R.D."/>
            <person name="Haridas S."/>
            <person name="Andreopoulos B."/>
            <person name="Riley R."/>
            <person name="LaButti K."/>
            <person name="Pangilinan J."/>
            <person name="Lipzen A."/>
            <person name="Amirebrahimi M."/>
            <person name="Yan J."/>
            <person name="Adam C."/>
            <person name="Keymanesh K."/>
            <person name="Ng V."/>
            <person name="Louie K."/>
            <person name="Northen T."/>
            <person name="Drula E."/>
            <person name="Henrissat B."/>
            <person name="Hsieh H.M."/>
            <person name="Youens-Clark K."/>
            <person name="Lutzoni F."/>
            <person name="Miadlikowska J."/>
            <person name="Eastwood D.C."/>
            <person name="Hamelin R.C."/>
            <person name="Grigoriev I.V."/>
            <person name="U'Ren J.M."/>
        </authorList>
    </citation>
    <scope>NUCLEOTIDE SEQUENCE [LARGE SCALE GENOMIC DNA]</scope>
    <source>
        <strain evidence="1 2">ER1909</strain>
    </source>
</reference>
<accession>A0ACC0CZY0</accession>
<keyword evidence="2" id="KW-1185">Reference proteome</keyword>
<dbReference type="EMBL" id="MU394321">
    <property type="protein sequence ID" value="KAI6085887.1"/>
    <property type="molecule type" value="Genomic_DNA"/>
</dbReference>
<gene>
    <name evidence="1" type="ORF">F4821DRAFT_239816</name>
</gene>
<feature type="non-terminal residue" evidence="1">
    <location>
        <position position="627"/>
    </location>
</feature>
<dbReference type="Proteomes" id="UP001497680">
    <property type="component" value="Unassembled WGS sequence"/>
</dbReference>
<sequence length="627" mass="69579">MDRKGPAHSAPYGQACLHCFKSKCKCVSRPGGEGCERCHRLNKQCYPSDSLRKRNAQKNHNSTARIAQIEGRLEGVVSLLQSLAKAPESSASLREALENENAADQGPPMITTPNSSPSIVTGTNEDGVAASSSSAPLASSFENSNGVQSPSEPTTEEADAYLEYFRTHMLRYLAFIYIPPNVTASQLRREKPFLFRAILAVTTPTVQDKLVRGRELKRIIAQTTLLENQSSIDLLLGLLTYVAWSYDSFLTRSGTLSRLIVLAVSLVGDLRLNKPVPPDVHMIGPFTPGFEGCYGDTGEETGQRYLERQRAVLGCFILSSIVSSYFAQMDAMRWTPQMEEGLHALATNKACPTDEVFAFQVRLQLLAQRTIYIREQRQEDYTLVAPSTTTSPLPASIYVRSFHTQLQELRASLSPVLKQDVILIAHMHYIELCINETLHTANSNEPLLATPGNTGSSTNMTGFERLECLWRSVNAIKSWVDIFFTLPPLTISGFSFLLRAQMARCLVVLFRLSTLEDPAWDRQAVRSTVDLLLVLDQIATKLDISGREVGEQSSDEIFGQFSRVMRTFRAWAVTKIAPEESPAVTEPAWSYAGTTPAVGYGMMDNNPMMMMDIGNERWFEDFLAGSN</sequence>
<protein>
    <submittedName>
        <fullName evidence="1">C6 transcription factor</fullName>
    </submittedName>
</protein>
<evidence type="ECO:0000313" key="1">
    <source>
        <dbReference type="EMBL" id="KAI6085887.1"/>
    </source>
</evidence>
<organism evidence="1 2">
    <name type="scientific">Hypoxylon rubiginosum</name>
    <dbReference type="NCBI Taxonomy" id="110542"/>
    <lineage>
        <taxon>Eukaryota</taxon>
        <taxon>Fungi</taxon>
        <taxon>Dikarya</taxon>
        <taxon>Ascomycota</taxon>
        <taxon>Pezizomycotina</taxon>
        <taxon>Sordariomycetes</taxon>
        <taxon>Xylariomycetidae</taxon>
        <taxon>Xylariales</taxon>
        <taxon>Hypoxylaceae</taxon>
        <taxon>Hypoxylon</taxon>
    </lineage>
</organism>
<evidence type="ECO:0000313" key="2">
    <source>
        <dbReference type="Proteomes" id="UP001497680"/>
    </source>
</evidence>
<name>A0ACC0CZY0_9PEZI</name>
<comment type="caution">
    <text evidence="1">The sequence shown here is derived from an EMBL/GenBank/DDBJ whole genome shotgun (WGS) entry which is preliminary data.</text>
</comment>
<proteinExistence type="predicted"/>